<sequence>MGGRDFTCALDAFGKWHKFELDSDRGAICFTAEFMQTGFFNESTKAGTVGAGMLFSETVPPRPLAVRLRAMTAPNDNAFVNTISVGGQHVALTDSPDRLAFSLSSLAVRGKLRFDSSARYPRRALYLETLGSAHPVPRPGSQTPLGLSIAVRTPFMDQSEVSVYAWSGPTTRELLARLPVKDRVPYLHSFGVLRRAVLLPLQPLSVDMRPALFGTPLQGLMRELSVNTTFVVLPLAGGGTTLRTFNAGGRYFFTHVINTYEEGEGDAATLVFDACVSHLNPFHSTAIAIAAQRNKTRRDAGGAMMHARRFVIRIAGPRRGEVVSSLLSRAGREADFPQIDSRYRGRKHCIYWAVLWRADGVAYGAMAIDRTDVCRGEPFPSEPTFLASGEEEGQGALLVTVLNGTSGRSSFLTLDATTMQPTLEVPLPVRIPFTTHGQWYPPGG</sequence>
<dbReference type="OMA" id="YPNPDFV"/>
<accession>A0A0D3JUR8</accession>
<keyword evidence="4 5" id="KW-0408">Iron</keyword>
<evidence type="ECO:0000256" key="2">
    <source>
        <dbReference type="ARBA" id="ARBA00022723"/>
    </source>
</evidence>
<evidence type="ECO:0000313" key="7">
    <source>
        <dbReference type="Proteomes" id="UP000013827"/>
    </source>
</evidence>
<keyword evidence="7" id="KW-1185">Reference proteome</keyword>
<evidence type="ECO:0008006" key="8">
    <source>
        <dbReference type="Google" id="ProtNLM"/>
    </source>
</evidence>
<dbReference type="PANTHER" id="PTHR10543">
    <property type="entry name" value="BETA-CAROTENE DIOXYGENASE"/>
    <property type="match status" value="1"/>
</dbReference>
<proteinExistence type="inferred from homology"/>
<dbReference type="GeneID" id="17272799"/>
<evidence type="ECO:0000256" key="1">
    <source>
        <dbReference type="ARBA" id="ARBA00006787"/>
    </source>
</evidence>
<dbReference type="GO" id="GO:0016121">
    <property type="term" value="P:carotene catabolic process"/>
    <property type="evidence" value="ECO:0007669"/>
    <property type="project" value="TreeGrafter"/>
</dbReference>
<dbReference type="InterPro" id="IPR004294">
    <property type="entry name" value="Carotenoid_Oase"/>
</dbReference>
<feature type="binding site" evidence="5">
    <location>
        <position position="255"/>
    </location>
    <ligand>
        <name>Fe cation</name>
        <dbReference type="ChEBI" id="CHEBI:24875"/>
        <note>catalytic</note>
    </ligand>
</feature>
<keyword evidence="3" id="KW-0560">Oxidoreductase</keyword>
<dbReference type="EnsemblProtists" id="EOD27253">
    <property type="protein sequence ID" value="EOD27253"/>
    <property type="gene ID" value="EMIHUDRAFT_450226"/>
</dbReference>
<feature type="binding site" evidence="5">
    <location>
        <position position="188"/>
    </location>
    <ligand>
        <name>Fe cation</name>
        <dbReference type="ChEBI" id="CHEBI:24875"/>
        <note>catalytic</note>
    </ligand>
</feature>
<comment type="cofactor">
    <cofactor evidence="5">
        <name>Fe(2+)</name>
        <dbReference type="ChEBI" id="CHEBI:29033"/>
    </cofactor>
    <text evidence="5">Binds 1 Fe(2+) ion per subunit.</text>
</comment>
<name>A0A0D3JUR8_EMIH1</name>
<dbReference type="eggNOG" id="KOG1285">
    <property type="taxonomic scope" value="Eukaryota"/>
</dbReference>
<keyword evidence="2 5" id="KW-0479">Metal-binding</keyword>
<dbReference type="Proteomes" id="UP000013827">
    <property type="component" value="Unassembled WGS sequence"/>
</dbReference>
<dbReference type="PaxDb" id="2903-EOD27253"/>
<dbReference type="KEGG" id="ehx:EMIHUDRAFT_450226"/>
<feature type="binding site" evidence="5">
    <location>
        <position position="134"/>
    </location>
    <ligand>
        <name>Fe cation</name>
        <dbReference type="ChEBI" id="CHEBI:24875"/>
        <note>catalytic</note>
    </ligand>
</feature>
<feature type="binding site" evidence="5">
    <location>
        <position position="436"/>
    </location>
    <ligand>
        <name>Fe cation</name>
        <dbReference type="ChEBI" id="CHEBI:24875"/>
        <note>catalytic</note>
    </ligand>
</feature>
<comment type="similarity">
    <text evidence="1">Belongs to the carotenoid oxygenase family.</text>
</comment>
<dbReference type="HOGENOM" id="CLU_016472_1_2_1"/>
<evidence type="ECO:0000313" key="6">
    <source>
        <dbReference type="EnsemblProtists" id="EOD27253"/>
    </source>
</evidence>
<dbReference type="AlphaFoldDB" id="A0A0D3JUR8"/>
<evidence type="ECO:0000256" key="4">
    <source>
        <dbReference type="ARBA" id="ARBA00023004"/>
    </source>
</evidence>
<organism evidence="6 7">
    <name type="scientific">Emiliania huxleyi (strain CCMP1516)</name>
    <dbReference type="NCBI Taxonomy" id="280463"/>
    <lineage>
        <taxon>Eukaryota</taxon>
        <taxon>Haptista</taxon>
        <taxon>Haptophyta</taxon>
        <taxon>Prymnesiophyceae</taxon>
        <taxon>Isochrysidales</taxon>
        <taxon>Noelaerhabdaceae</taxon>
        <taxon>Emiliania</taxon>
    </lineage>
</organism>
<protein>
    <recommendedName>
        <fullName evidence="8">Dioxygenase</fullName>
    </recommendedName>
</protein>
<reference evidence="6" key="2">
    <citation type="submission" date="2024-10" db="UniProtKB">
        <authorList>
            <consortium name="EnsemblProtists"/>
        </authorList>
    </citation>
    <scope>IDENTIFICATION</scope>
</reference>
<dbReference type="RefSeq" id="XP_005779682.1">
    <property type="nucleotide sequence ID" value="XM_005779625.1"/>
</dbReference>
<evidence type="ECO:0000256" key="5">
    <source>
        <dbReference type="PIRSR" id="PIRSR604294-1"/>
    </source>
</evidence>
<dbReference type="PANTHER" id="PTHR10543:SF24">
    <property type="entry name" value="CAROTENOID ISOMEROOXYGENASE"/>
    <property type="match status" value="1"/>
</dbReference>
<dbReference type="GO" id="GO:0046872">
    <property type="term" value="F:metal ion binding"/>
    <property type="evidence" value="ECO:0007669"/>
    <property type="project" value="UniProtKB-KW"/>
</dbReference>
<evidence type="ECO:0000256" key="3">
    <source>
        <dbReference type="ARBA" id="ARBA00023002"/>
    </source>
</evidence>
<dbReference type="GO" id="GO:0010436">
    <property type="term" value="F:carotenoid dioxygenase activity"/>
    <property type="evidence" value="ECO:0007669"/>
    <property type="project" value="TreeGrafter"/>
</dbReference>
<dbReference type="Pfam" id="PF03055">
    <property type="entry name" value="RPE65"/>
    <property type="match status" value="1"/>
</dbReference>
<reference evidence="7" key="1">
    <citation type="journal article" date="2013" name="Nature">
        <title>Pan genome of the phytoplankton Emiliania underpins its global distribution.</title>
        <authorList>
            <person name="Read B.A."/>
            <person name="Kegel J."/>
            <person name="Klute M.J."/>
            <person name="Kuo A."/>
            <person name="Lefebvre S.C."/>
            <person name="Maumus F."/>
            <person name="Mayer C."/>
            <person name="Miller J."/>
            <person name="Monier A."/>
            <person name="Salamov A."/>
            <person name="Young J."/>
            <person name="Aguilar M."/>
            <person name="Claverie J.M."/>
            <person name="Frickenhaus S."/>
            <person name="Gonzalez K."/>
            <person name="Herman E.K."/>
            <person name="Lin Y.C."/>
            <person name="Napier J."/>
            <person name="Ogata H."/>
            <person name="Sarno A.F."/>
            <person name="Shmutz J."/>
            <person name="Schroeder D."/>
            <person name="de Vargas C."/>
            <person name="Verret F."/>
            <person name="von Dassow P."/>
            <person name="Valentin K."/>
            <person name="Van de Peer Y."/>
            <person name="Wheeler G."/>
            <person name="Dacks J.B."/>
            <person name="Delwiche C.F."/>
            <person name="Dyhrman S.T."/>
            <person name="Glockner G."/>
            <person name="John U."/>
            <person name="Richards T."/>
            <person name="Worden A.Z."/>
            <person name="Zhang X."/>
            <person name="Grigoriev I.V."/>
            <person name="Allen A.E."/>
            <person name="Bidle K."/>
            <person name="Borodovsky M."/>
            <person name="Bowler C."/>
            <person name="Brownlee C."/>
            <person name="Cock J.M."/>
            <person name="Elias M."/>
            <person name="Gladyshev V.N."/>
            <person name="Groth M."/>
            <person name="Guda C."/>
            <person name="Hadaegh A."/>
            <person name="Iglesias-Rodriguez M.D."/>
            <person name="Jenkins J."/>
            <person name="Jones B.M."/>
            <person name="Lawson T."/>
            <person name="Leese F."/>
            <person name="Lindquist E."/>
            <person name="Lobanov A."/>
            <person name="Lomsadze A."/>
            <person name="Malik S.B."/>
            <person name="Marsh M.E."/>
            <person name="Mackinder L."/>
            <person name="Mock T."/>
            <person name="Mueller-Roeber B."/>
            <person name="Pagarete A."/>
            <person name="Parker M."/>
            <person name="Probert I."/>
            <person name="Quesneville H."/>
            <person name="Raines C."/>
            <person name="Rensing S.A."/>
            <person name="Riano-Pachon D.M."/>
            <person name="Richier S."/>
            <person name="Rokitta S."/>
            <person name="Shiraiwa Y."/>
            <person name="Soanes D.M."/>
            <person name="van der Giezen M."/>
            <person name="Wahlund T.M."/>
            <person name="Williams B."/>
            <person name="Wilson W."/>
            <person name="Wolfe G."/>
            <person name="Wurch L.L."/>
        </authorList>
    </citation>
    <scope>NUCLEOTIDE SEQUENCE</scope>
</reference>